<sequence>MSHYDRKQSRLATDKTGSNNRRELTIKMDTPKDEGAEKEDYFDGYLEIPAVSKESYDKQIPQVEDIRRYRGAQIASQELWSDSHLNLLVQSKYFNLYSRRRAIRPKLKIDAAVRISTATKIVYDQLHSEGLERL</sequence>
<keyword evidence="3" id="KW-1185">Reference proteome</keyword>
<feature type="compositionally biased region" description="Basic and acidic residues" evidence="1">
    <location>
        <begin position="20"/>
        <end position="36"/>
    </location>
</feature>
<dbReference type="Proteomes" id="UP001457282">
    <property type="component" value="Unassembled WGS sequence"/>
</dbReference>
<name>A0AAW1XX42_RUBAR</name>
<organism evidence="2 3">
    <name type="scientific">Rubus argutus</name>
    <name type="common">Southern blackberry</name>
    <dbReference type="NCBI Taxonomy" id="59490"/>
    <lineage>
        <taxon>Eukaryota</taxon>
        <taxon>Viridiplantae</taxon>
        <taxon>Streptophyta</taxon>
        <taxon>Embryophyta</taxon>
        <taxon>Tracheophyta</taxon>
        <taxon>Spermatophyta</taxon>
        <taxon>Magnoliopsida</taxon>
        <taxon>eudicotyledons</taxon>
        <taxon>Gunneridae</taxon>
        <taxon>Pentapetalae</taxon>
        <taxon>rosids</taxon>
        <taxon>fabids</taxon>
        <taxon>Rosales</taxon>
        <taxon>Rosaceae</taxon>
        <taxon>Rosoideae</taxon>
        <taxon>Rosoideae incertae sedis</taxon>
        <taxon>Rubus</taxon>
    </lineage>
</organism>
<feature type="region of interest" description="Disordered" evidence="1">
    <location>
        <begin position="1"/>
        <end position="36"/>
    </location>
</feature>
<evidence type="ECO:0000313" key="2">
    <source>
        <dbReference type="EMBL" id="KAK9940645.1"/>
    </source>
</evidence>
<gene>
    <name evidence="2" type="ORF">M0R45_017295</name>
</gene>
<accession>A0AAW1XX42</accession>
<dbReference type="AlphaFoldDB" id="A0AAW1XX42"/>
<evidence type="ECO:0000313" key="3">
    <source>
        <dbReference type="Proteomes" id="UP001457282"/>
    </source>
</evidence>
<comment type="caution">
    <text evidence="2">The sequence shown here is derived from an EMBL/GenBank/DDBJ whole genome shotgun (WGS) entry which is preliminary data.</text>
</comment>
<evidence type="ECO:0000256" key="1">
    <source>
        <dbReference type="SAM" id="MobiDB-lite"/>
    </source>
</evidence>
<proteinExistence type="predicted"/>
<protein>
    <submittedName>
        <fullName evidence="2">Uncharacterized protein</fullName>
    </submittedName>
</protein>
<dbReference type="EMBL" id="JBEDUW010000003">
    <property type="protein sequence ID" value="KAK9940645.1"/>
    <property type="molecule type" value="Genomic_DNA"/>
</dbReference>
<reference evidence="2 3" key="1">
    <citation type="journal article" date="2023" name="G3 (Bethesda)">
        <title>A chromosome-length genome assembly and annotation of blackberry (Rubus argutus, cv. 'Hillquist').</title>
        <authorList>
            <person name="Bruna T."/>
            <person name="Aryal R."/>
            <person name="Dudchenko O."/>
            <person name="Sargent D.J."/>
            <person name="Mead D."/>
            <person name="Buti M."/>
            <person name="Cavallini A."/>
            <person name="Hytonen T."/>
            <person name="Andres J."/>
            <person name="Pham M."/>
            <person name="Weisz D."/>
            <person name="Mascagni F."/>
            <person name="Usai G."/>
            <person name="Natali L."/>
            <person name="Bassil N."/>
            <person name="Fernandez G.E."/>
            <person name="Lomsadze A."/>
            <person name="Armour M."/>
            <person name="Olukolu B."/>
            <person name="Poorten T."/>
            <person name="Britton C."/>
            <person name="Davik J."/>
            <person name="Ashrafi H."/>
            <person name="Aiden E.L."/>
            <person name="Borodovsky M."/>
            <person name="Worthington M."/>
        </authorList>
    </citation>
    <scope>NUCLEOTIDE SEQUENCE [LARGE SCALE GENOMIC DNA]</scope>
    <source>
        <strain evidence="2">PI 553951</strain>
    </source>
</reference>